<reference evidence="2" key="1">
    <citation type="submission" date="2020-11" db="EMBL/GenBank/DDBJ databases">
        <title>Bacterial whole genome sequence for Panacibacter sp. DH6.</title>
        <authorList>
            <person name="Le V."/>
            <person name="Ko S."/>
            <person name="Ahn C.-Y."/>
            <person name="Oh H.-M."/>
        </authorList>
    </citation>
    <scope>NUCLEOTIDE SEQUENCE</scope>
    <source>
        <strain evidence="2">DH6</strain>
    </source>
</reference>
<proteinExistence type="predicted"/>
<keyword evidence="3" id="KW-1185">Reference proteome</keyword>
<keyword evidence="1" id="KW-0472">Membrane</keyword>
<keyword evidence="1" id="KW-0812">Transmembrane</keyword>
<sequence>MADLGNILANDDQLNEDQLRRYLAGNADASDIHAVEKQMADDDFMNDAVEGLQDFSSNARLEDYVSQLNKKLHQQLEVPKERKKKRAIKNLTWVVVAAIIILLLCIIGAWIIRIQRERESQKKNIITTAFVMQHKSIHG</sequence>
<gene>
    <name evidence="2" type="ORF">I5907_01175</name>
</gene>
<organism evidence="2 3">
    <name type="scientific">Panacibacter microcysteis</name>
    <dbReference type="NCBI Taxonomy" id="2793269"/>
    <lineage>
        <taxon>Bacteria</taxon>
        <taxon>Pseudomonadati</taxon>
        <taxon>Bacteroidota</taxon>
        <taxon>Chitinophagia</taxon>
        <taxon>Chitinophagales</taxon>
        <taxon>Chitinophagaceae</taxon>
        <taxon>Panacibacter</taxon>
    </lineage>
</organism>
<evidence type="ECO:0000256" key="1">
    <source>
        <dbReference type="SAM" id="Phobius"/>
    </source>
</evidence>
<dbReference type="Proteomes" id="UP000628448">
    <property type="component" value="Unassembled WGS sequence"/>
</dbReference>
<evidence type="ECO:0000313" key="2">
    <source>
        <dbReference type="EMBL" id="MBG9374830.1"/>
    </source>
</evidence>
<name>A0A931GTY7_9BACT</name>
<dbReference type="AlphaFoldDB" id="A0A931GTY7"/>
<comment type="caution">
    <text evidence="2">The sequence shown here is derived from an EMBL/GenBank/DDBJ whole genome shotgun (WGS) entry which is preliminary data.</text>
</comment>
<dbReference type="RefSeq" id="WP_196988920.1">
    <property type="nucleotide sequence ID" value="NZ_JADWYR010000001.1"/>
</dbReference>
<accession>A0A931GTY7</accession>
<protein>
    <submittedName>
        <fullName evidence="2">Uncharacterized protein</fullName>
    </submittedName>
</protein>
<dbReference type="EMBL" id="JADWYR010000001">
    <property type="protein sequence ID" value="MBG9374830.1"/>
    <property type="molecule type" value="Genomic_DNA"/>
</dbReference>
<keyword evidence="1" id="KW-1133">Transmembrane helix</keyword>
<feature type="transmembrane region" description="Helical" evidence="1">
    <location>
        <begin position="91"/>
        <end position="112"/>
    </location>
</feature>
<evidence type="ECO:0000313" key="3">
    <source>
        <dbReference type="Proteomes" id="UP000628448"/>
    </source>
</evidence>